<evidence type="ECO:0000256" key="5">
    <source>
        <dbReference type="ARBA" id="ARBA00022692"/>
    </source>
</evidence>
<dbReference type="RefSeq" id="WP_378938642.1">
    <property type="nucleotide sequence ID" value="NZ_JBHLVO010000035.1"/>
</dbReference>
<protein>
    <submittedName>
        <fullName evidence="9">AI-2E family transporter</fullName>
    </submittedName>
</protein>
<dbReference type="Proteomes" id="UP001589854">
    <property type="component" value="Unassembled WGS sequence"/>
</dbReference>
<proteinExistence type="inferred from homology"/>
<comment type="caution">
    <text evidence="9">The sequence shown here is derived from an EMBL/GenBank/DDBJ whole genome shotgun (WGS) entry which is preliminary data.</text>
</comment>
<dbReference type="PANTHER" id="PTHR21716">
    <property type="entry name" value="TRANSMEMBRANE PROTEIN"/>
    <property type="match status" value="1"/>
</dbReference>
<keyword evidence="4" id="KW-1003">Cell membrane</keyword>
<feature type="transmembrane region" description="Helical" evidence="8">
    <location>
        <begin position="67"/>
        <end position="88"/>
    </location>
</feature>
<keyword evidence="3" id="KW-0813">Transport</keyword>
<feature type="transmembrane region" description="Helical" evidence="8">
    <location>
        <begin position="314"/>
        <end position="339"/>
    </location>
</feature>
<evidence type="ECO:0000256" key="1">
    <source>
        <dbReference type="ARBA" id="ARBA00004651"/>
    </source>
</evidence>
<dbReference type="Pfam" id="PF01594">
    <property type="entry name" value="AI-2E_transport"/>
    <property type="match status" value="1"/>
</dbReference>
<keyword evidence="6 8" id="KW-1133">Transmembrane helix</keyword>
<keyword evidence="10" id="KW-1185">Reference proteome</keyword>
<comment type="similarity">
    <text evidence="2">Belongs to the autoinducer-2 exporter (AI-2E) (TC 2.A.86) family.</text>
</comment>
<evidence type="ECO:0000256" key="3">
    <source>
        <dbReference type="ARBA" id="ARBA00022448"/>
    </source>
</evidence>
<evidence type="ECO:0000256" key="6">
    <source>
        <dbReference type="ARBA" id="ARBA00022989"/>
    </source>
</evidence>
<evidence type="ECO:0000256" key="2">
    <source>
        <dbReference type="ARBA" id="ARBA00009773"/>
    </source>
</evidence>
<evidence type="ECO:0000313" key="9">
    <source>
        <dbReference type="EMBL" id="MFC0274416.1"/>
    </source>
</evidence>
<feature type="transmembrane region" description="Helical" evidence="8">
    <location>
        <begin position="37"/>
        <end position="55"/>
    </location>
</feature>
<evidence type="ECO:0000313" key="10">
    <source>
        <dbReference type="Proteomes" id="UP001589854"/>
    </source>
</evidence>
<accession>A0ABV6GM01</accession>
<keyword evidence="5 8" id="KW-0812">Transmembrane</keyword>
<dbReference type="EMBL" id="JBHLVO010000035">
    <property type="protein sequence ID" value="MFC0274416.1"/>
    <property type="molecule type" value="Genomic_DNA"/>
</dbReference>
<organism evidence="9 10">
    <name type="scientific">Metabacillus herbersteinensis</name>
    <dbReference type="NCBI Taxonomy" id="283816"/>
    <lineage>
        <taxon>Bacteria</taxon>
        <taxon>Bacillati</taxon>
        <taxon>Bacillota</taxon>
        <taxon>Bacilli</taxon>
        <taxon>Bacillales</taxon>
        <taxon>Bacillaceae</taxon>
        <taxon>Metabacillus</taxon>
    </lineage>
</organism>
<sequence>MWIKHPFFKYLTAFILVLLALHLLSEVDFIVDPIRSFITTLFFPLLISGFLYYLLKPVVHFLSKSKYIPRTVAILLVFLVIIGGASFVGMTLGGTVEKQVNSLMEDLPSQLEDAEGETARIISENNFGFLSYGEVKNNVITYLSNVGQNFGNNIMNIISTITSIATVLLIVPFILFYLLKDDRRFSPFLLKLLPDQHKGEGERILSDIDRTLSMYIVGQMIVALVNGVLMYIGYLIIGLDYALLLAFFVVLTAVVPILGPALGVLPAILVGLMMEPFIVVKILILLIIVQETEGSLVSPLVIGNKLEIHPLTVMLLLLVAGSLYGFIGILIAIPAYSVLKVTIKNFYGFYMLRNA</sequence>
<name>A0ABV6GM01_9BACI</name>
<dbReference type="InterPro" id="IPR002549">
    <property type="entry name" value="AI-2E-like"/>
</dbReference>
<dbReference type="PANTHER" id="PTHR21716:SF53">
    <property type="entry name" value="PERMEASE PERM-RELATED"/>
    <property type="match status" value="1"/>
</dbReference>
<keyword evidence="7 8" id="KW-0472">Membrane</keyword>
<evidence type="ECO:0000256" key="7">
    <source>
        <dbReference type="ARBA" id="ARBA00023136"/>
    </source>
</evidence>
<reference evidence="9 10" key="1">
    <citation type="submission" date="2024-09" db="EMBL/GenBank/DDBJ databases">
        <authorList>
            <person name="Sun Q."/>
            <person name="Mori K."/>
        </authorList>
    </citation>
    <scope>NUCLEOTIDE SEQUENCE [LARGE SCALE GENOMIC DNA]</scope>
    <source>
        <strain evidence="9 10">CCM 7228</strain>
    </source>
</reference>
<feature type="transmembrane region" description="Helical" evidence="8">
    <location>
        <begin position="7"/>
        <end position="25"/>
    </location>
</feature>
<gene>
    <name evidence="9" type="ORF">ACFFIX_24015</name>
</gene>
<comment type="subcellular location">
    <subcellularLocation>
        <location evidence="1">Cell membrane</location>
        <topology evidence="1">Multi-pass membrane protein</topology>
    </subcellularLocation>
</comment>
<feature type="transmembrane region" description="Helical" evidence="8">
    <location>
        <begin position="154"/>
        <end position="179"/>
    </location>
</feature>
<evidence type="ECO:0000256" key="4">
    <source>
        <dbReference type="ARBA" id="ARBA00022475"/>
    </source>
</evidence>
<feature type="transmembrane region" description="Helical" evidence="8">
    <location>
        <begin position="212"/>
        <end position="237"/>
    </location>
</feature>
<evidence type="ECO:0000256" key="8">
    <source>
        <dbReference type="SAM" id="Phobius"/>
    </source>
</evidence>
<feature type="transmembrane region" description="Helical" evidence="8">
    <location>
        <begin position="243"/>
        <end position="270"/>
    </location>
</feature>